<dbReference type="OrthoDB" id="3223806at2759"/>
<dbReference type="Gene3D" id="3.40.50.12660">
    <property type="match status" value="2"/>
</dbReference>
<dbReference type="GO" id="GO:0005737">
    <property type="term" value="C:cytoplasm"/>
    <property type="evidence" value="ECO:0007669"/>
    <property type="project" value="TreeGrafter"/>
</dbReference>
<protein>
    <recommendedName>
        <fullName evidence="5">Peptidase C14 caspase domain-containing protein</fullName>
    </recommendedName>
</protein>
<keyword evidence="2" id="KW-0053">Apoptosis</keyword>
<feature type="compositionally biased region" description="Polar residues" evidence="4">
    <location>
        <begin position="1"/>
        <end position="18"/>
    </location>
</feature>
<evidence type="ECO:0000259" key="5">
    <source>
        <dbReference type="Pfam" id="PF00656"/>
    </source>
</evidence>
<reference evidence="6 7" key="1">
    <citation type="submission" date="2018-08" db="EMBL/GenBank/DDBJ databases">
        <title>Genome and evolution of the arbuscular mycorrhizal fungus Diversispora epigaea (formerly Glomus versiforme) and its bacterial endosymbionts.</title>
        <authorList>
            <person name="Sun X."/>
            <person name="Fei Z."/>
            <person name="Harrison M."/>
        </authorList>
    </citation>
    <scope>NUCLEOTIDE SEQUENCE [LARGE SCALE GENOMIC DNA]</scope>
    <source>
        <strain evidence="6 7">IT104</strain>
    </source>
</reference>
<dbReference type="PANTHER" id="PTHR48104">
    <property type="entry name" value="METACASPASE-4"/>
    <property type="match status" value="1"/>
</dbReference>
<feature type="compositionally biased region" description="Pro residues" evidence="4">
    <location>
        <begin position="81"/>
        <end position="113"/>
    </location>
</feature>
<feature type="region of interest" description="Disordered" evidence="4">
    <location>
        <begin position="1"/>
        <end position="189"/>
    </location>
</feature>
<accession>A0A397JEV1</accession>
<keyword evidence="7" id="KW-1185">Reference proteome</keyword>
<dbReference type="AlphaFoldDB" id="A0A397JEV1"/>
<feature type="compositionally biased region" description="Low complexity" evidence="4">
    <location>
        <begin position="65"/>
        <end position="80"/>
    </location>
</feature>
<dbReference type="GO" id="GO:0004197">
    <property type="term" value="F:cysteine-type endopeptidase activity"/>
    <property type="evidence" value="ECO:0007669"/>
    <property type="project" value="InterPro"/>
</dbReference>
<name>A0A397JEV1_9GLOM</name>
<feature type="compositionally biased region" description="Pro residues" evidence="4">
    <location>
        <begin position="128"/>
        <end position="138"/>
    </location>
</feature>
<evidence type="ECO:0000313" key="7">
    <source>
        <dbReference type="Proteomes" id="UP000266861"/>
    </source>
</evidence>
<gene>
    <name evidence="6" type="ORF">Glove_81g36</name>
</gene>
<dbReference type="Proteomes" id="UP000266861">
    <property type="component" value="Unassembled WGS sequence"/>
</dbReference>
<comment type="similarity">
    <text evidence="1">Belongs to the peptidase C14B family.</text>
</comment>
<evidence type="ECO:0000313" key="6">
    <source>
        <dbReference type="EMBL" id="RHZ84486.1"/>
    </source>
</evidence>
<keyword evidence="3" id="KW-0788">Thiol protease</keyword>
<dbReference type="SUPFAM" id="SSF52129">
    <property type="entry name" value="Caspase-like"/>
    <property type="match status" value="1"/>
</dbReference>
<dbReference type="InterPro" id="IPR029030">
    <property type="entry name" value="Caspase-like_dom_sf"/>
</dbReference>
<keyword evidence="3" id="KW-0378">Hydrolase</keyword>
<dbReference type="PANTHER" id="PTHR48104:SF30">
    <property type="entry name" value="METACASPASE-1"/>
    <property type="match status" value="1"/>
</dbReference>
<proteinExistence type="inferred from homology"/>
<organism evidence="6 7">
    <name type="scientific">Diversispora epigaea</name>
    <dbReference type="NCBI Taxonomy" id="1348612"/>
    <lineage>
        <taxon>Eukaryota</taxon>
        <taxon>Fungi</taxon>
        <taxon>Fungi incertae sedis</taxon>
        <taxon>Mucoromycota</taxon>
        <taxon>Glomeromycotina</taxon>
        <taxon>Glomeromycetes</taxon>
        <taxon>Diversisporales</taxon>
        <taxon>Diversisporaceae</taxon>
        <taxon>Diversispora</taxon>
    </lineage>
</organism>
<evidence type="ECO:0000256" key="4">
    <source>
        <dbReference type="SAM" id="MobiDB-lite"/>
    </source>
</evidence>
<dbReference type="EMBL" id="PQFF01000077">
    <property type="protein sequence ID" value="RHZ84486.1"/>
    <property type="molecule type" value="Genomic_DNA"/>
</dbReference>
<feature type="compositionally biased region" description="Low complexity" evidence="4">
    <location>
        <begin position="114"/>
        <end position="127"/>
    </location>
</feature>
<dbReference type="GO" id="GO:0006915">
    <property type="term" value="P:apoptotic process"/>
    <property type="evidence" value="ECO:0007669"/>
    <property type="project" value="UniProtKB-KW"/>
</dbReference>
<dbReference type="InterPro" id="IPR050452">
    <property type="entry name" value="Metacaspase"/>
</dbReference>
<comment type="caution">
    <text evidence="6">The sequence shown here is derived from an EMBL/GenBank/DDBJ whole genome shotgun (WGS) entry which is preliminary data.</text>
</comment>
<feature type="compositionally biased region" description="Low complexity" evidence="4">
    <location>
        <begin position="19"/>
        <end position="30"/>
    </location>
</feature>
<evidence type="ECO:0000256" key="1">
    <source>
        <dbReference type="ARBA" id="ARBA00009005"/>
    </source>
</evidence>
<keyword evidence="3" id="KW-0645">Protease</keyword>
<sequence>MYPGQKYNQLYGSSNNSSQPPTQQQQQQQQYPPPPQQYAQYPQFPQSNYQQPPQSYYSPPPQPQQSPYYQPQYNSPQPYSYYPPPLGAPPSQNYPPPPGAPPSQNYPPPPGAPPSQNNLNSQNSGIYSPPPGPPPNNYPPSQASSNKYAPPPGPPPTSGYYPPPPLPPQSSIPPNSYNAPPPHSGYSNYSGQNYQLSNCSGRKRALLIGINYFNSQFELKGCINDVVNIKNFLIKSYGFREIDMIILTDDQRNPKNIPNRRNIIAAMRWLVKDARQNDSFFFHYSGHGGQEKDLDGDEDDGYDETIMPLDFQTQGQIIDDDMHKIMVQSLPAGVRLTAIFDSCHSGTVLDLPYIYSTQGIIKEPNIIADGGNALLSAGMAYLKGDIKGITSTLTSFGKKATSGKQITEKNKKNKSSDADVIMFSGCKDSQTSADANEAGQNTGAMSHAFVKVLGRNLNISYQQLLNGIRDELSGKYSQKPQLSASHPIDMQLPFTMYQQSYKKNDFINSKFITLIKMVLPCDVKGISR</sequence>
<evidence type="ECO:0000256" key="2">
    <source>
        <dbReference type="ARBA" id="ARBA00022703"/>
    </source>
</evidence>
<dbReference type="Pfam" id="PF00656">
    <property type="entry name" value="Peptidase_C14"/>
    <property type="match status" value="1"/>
</dbReference>
<evidence type="ECO:0000256" key="3">
    <source>
        <dbReference type="ARBA" id="ARBA00022807"/>
    </source>
</evidence>
<feature type="compositionally biased region" description="Pro residues" evidence="4">
    <location>
        <begin position="149"/>
        <end position="171"/>
    </location>
</feature>
<feature type="compositionally biased region" description="Low complexity" evidence="4">
    <location>
        <begin position="37"/>
        <end position="57"/>
    </location>
</feature>
<dbReference type="GO" id="GO:0006508">
    <property type="term" value="P:proteolysis"/>
    <property type="evidence" value="ECO:0007669"/>
    <property type="project" value="InterPro"/>
</dbReference>
<dbReference type="InterPro" id="IPR011600">
    <property type="entry name" value="Pept_C14_caspase"/>
</dbReference>
<feature type="domain" description="Peptidase C14 caspase" evidence="5">
    <location>
        <begin position="202"/>
        <end position="486"/>
    </location>
</feature>